<feature type="domain" description="MOSC" evidence="2">
    <location>
        <begin position="85"/>
        <end position="271"/>
    </location>
</feature>
<dbReference type="RefSeq" id="WP_197440302.1">
    <property type="nucleotide sequence ID" value="NZ_CP036281.1"/>
</dbReference>
<keyword evidence="4" id="KW-1185">Reference proteome</keyword>
<dbReference type="GO" id="GO:0030170">
    <property type="term" value="F:pyridoxal phosphate binding"/>
    <property type="evidence" value="ECO:0007669"/>
    <property type="project" value="InterPro"/>
</dbReference>
<sequence length="272" mass="30932">MPRLRRIAVYPIKSLDPVWKDQVQVLPSGALEDDRRWAIVNEQGEFVNGKRESKVHQLRLTHFSHGEVSLQSETGHLQADLVRDKNEVENYLSRYFGYPVTLEEDPETGFPDDLELGGPTLLSKSSVEEVCRWYDGLPYEETWRRFRANLEIEDAPPFWEDQLYSASGTVPFSIGDVVFAGANPCARCIVPTRDPQSGVPIAGFTKTFMTRREQSLPDWAAKERFDHYYRLALNTILTSELSPDSMRDGTSRASSSNQKQVLHVGDEVKPVQ</sequence>
<organism evidence="3 4">
    <name type="scientific">Polystyrenella longa</name>
    <dbReference type="NCBI Taxonomy" id="2528007"/>
    <lineage>
        <taxon>Bacteria</taxon>
        <taxon>Pseudomonadati</taxon>
        <taxon>Planctomycetota</taxon>
        <taxon>Planctomycetia</taxon>
        <taxon>Planctomycetales</taxon>
        <taxon>Planctomycetaceae</taxon>
        <taxon>Polystyrenella</taxon>
    </lineage>
</organism>
<dbReference type="SUPFAM" id="SSF50800">
    <property type="entry name" value="PK beta-barrel domain-like"/>
    <property type="match status" value="1"/>
</dbReference>
<dbReference type="Pfam" id="PF03476">
    <property type="entry name" value="MOSC_N"/>
    <property type="match status" value="1"/>
</dbReference>
<dbReference type="Pfam" id="PF03473">
    <property type="entry name" value="MOSC"/>
    <property type="match status" value="1"/>
</dbReference>
<protein>
    <submittedName>
        <fullName evidence="3">MOSC domain protein</fullName>
    </submittedName>
</protein>
<evidence type="ECO:0000313" key="4">
    <source>
        <dbReference type="Proteomes" id="UP000317178"/>
    </source>
</evidence>
<dbReference type="InterPro" id="IPR005303">
    <property type="entry name" value="MOCOS_middle"/>
</dbReference>
<dbReference type="InterPro" id="IPR005302">
    <property type="entry name" value="MoCF_Sase_C"/>
</dbReference>
<feature type="region of interest" description="Disordered" evidence="1">
    <location>
        <begin position="242"/>
        <end position="272"/>
    </location>
</feature>
<dbReference type="GO" id="GO:0030151">
    <property type="term" value="F:molybdenum ion binding"/>
    <property type="evidence" value="ECO:0007669"/>
    <property type="project" value="InterPro"/>
</dbReference>
<name>A0A518CSL9_9PLAN</name>
<dbReference type="EMBL" id="CP036281">
    <property type="protein sequence ID" value="QDU82210.1"/>
    <property type="molecule type" value="Genomic_DNA"/>
</dbReference>
<gene>
    <name evidence="3" type="ORF">Pla110_39650</name>
</gene>
<feature type="compositionally biased region" description="Polar residues" evidence="1">
    <location>
        <begin position="251"/>
        <end position="260"/>
    </location>
</feature>
<dbReference type="KEGG" id="plon:Pla110_39650"/>
<dbReference type="Proteomes" id="UP000317178">
    <property type="component" value="Chromosome"/>
</dbReference>
<dbReference type="SUPFAM" id="SSF141673">
    <property type="entry name" value="MOSC N-terminal domain-like"/>
    <property type="match status" value="1"/>
</dbReference>
<evidence type="ECO:0000256" key="1">
    <source>
        <dbReference type="SAM" id="MobiDB-lite"/>
    </source>
</evidence>
<proteinExistence type="predicted"/>
<dbReference type="AlphaFoldDB" id="A0A518CSL9"/>
<evidence type="ECO:0000259" key="2">
    <source>
        <dbReference type="PROSITE" id="PS51340"/>
    </source>
</evidence>
<accession>A0A518CSL9</accession>
<dbReference type="PROSITE" id="PS51340">
    <property type="entry name" value="MOSC"/>
    <property type="match status" value="1"/>
</dbReference>
<reference evidence="3 4" key="1">
    <citation type="submission" date="2019-02" db="EMBL/GenBank/DDBJ databases">
        <title>Deep-cultivation of Planctomycetes and their phenomic and genomic characterization uncovers novel biology.</title>
        <authorList>
            <person name="Wiegand S."/>
            <person name="Jogler M."/>
            <person name="Boedeker C."/>
            <person name="Pinto D."/>
            <person name="Vollmers J."/>
            <person name="Rivas-Marin E."/>
            <person name="Kohn T."/>
            <person name="Peeters S.H."/>
            <person name="Heuer A."/>
            <person name="Rast P."/>
            <person name="Oberbeckmann S."/>
            <person name="Bunk B."/>
            <person name="Jeske O."/>
            <person name="Meyerdierks A."/>
            <person name="Storesund J.E."/>
            <person name="Kallscheuer N."/>
            <person name="Luecker S."/>
            <person name="Lage O.M."/>
            <person name="Pohl T."/>
            <person name="Merkel B.J."/>
            <person name="Hornburger P."/>
            <person name="Mueller R.-W."/>
            <person name="Bruemmer F."/>
            <person name="Labrenz M."/>
            <person name="Spormann A.M."/>
            <person name="Op den Camp H."/>
            <person name="Overmann J."/>
            <person name="Amann R."/>
            <person name="Jetten M.S.M."/>
            <person name="Mascher T."/>
            <person name="Medema M.H."/>
            <person name="Devos D.P."/>
            <person name="Kaster A.-K."/>
            <person name="Ovreas L."/>
            <person name="Rohde M."/>
            <person name="Galperin M.Y."/>
            <person name="Jogler C."/>
        </authorList>
    </citation>
    <scope>NUCLEOTIDE SEQUENCE [LARGE SCALE GENOMIC DNA]</scope>
    <source>
        <strain evidence="3 4">Pla110</strain>
    </source>
</reference>
<dbReference type="InterPro" id="IPR011037">
    <property type="entry name" value="Pyrv_Knase-like_insert_dom_sf"/>
</dbReference>
<evidence type="ECO:0000313" key="3">
    <source>
        <dbReference type="EMBL" id="QDU82210.1"/>
    </source>
</evidence>
<dbReference type="GO" id="GO:0003824">
    <property type="term" value="F:catalytic activity"/>
    <property type="evidence" value="ECO:0007669"/>
    <property type="project" value="InterPro"/>
</dbReference>